<dbReference type="InterPro" id="IPR003718">
    <property type="entry name" value="OsmC/Ohr_fam"/>
</dbReference>
<name>A0A7V0MYE0_UNCAE</name>
<dbReference type="Proteomes" id="UP000885660">
    <property type="component" value="Unassembled WGS sequence"/>
</dbReference>
<dbReference type="EMBL" id="DRBC01000057">
    <property type="protein sequence ID" value="HDN84309.1"/>
    <property type="molecule type" value="Genomic_DNA"/>
</dbReference>
<proteinExistence type="predicted"/>
<accession>A0A7V0MYE0</accession>
<dbReference type="InterPro" id="IPR036102">
    <property type="entry name" value="OsmC/Ohrsf"/>
</dbReference>
<dbReference type="InterPro" id="IPR015946">
    <property type="entry name" value="KH_dom-like_a/b"/>
</dbReference>
<organism evidence="1">
    <name type="scientific">Aerophobetes bacterium</name>
    <dbReference type="NCBI Taxonomy" id="2030807"/>
    <lineage>
        <taxon>Bacteria</taxon>
        <taxon>Candidatus Aerophobota</taxon>
    </lineage>
</organism>
<dbReference type="AlphaFoldDB" id="A0A7V0MYE0"/>
<sequence length="138" mass="15393">MHAEIKQVNGLTMMGKANSNHWVVMDGPKIYKGSEAATRPMEMVLIALGGCLGMDIVSLLGKKKASLDNIKIEIDAEEAKDHPRVFTRIDVKCLFKGKKLNEDDVRWALNKAYEKYCPVGAMLSEVADINYSYEIVES</sequence>
<dbReference type="Gene3D" id="2.20.25.10">
    <property type="match status" value="1"/>
</dbReference>
<dbReference type="SUPFAM" id="SSF82784">
    <property type="entry name" value="OsmC-like"/>
    <property type="match status" value="1"/>
</dbReference>
<protein>
    <submittedName>
        <fullName evidence="1">OsmC family peroxiredoxin</fullName>
    </submittedName>
</protein>
<comment type="caution">
    <text evidence="1">The sequence shown here is derived from an EMBL/GenBank/DDBJ whole genome shotgun (WGS) entry which is preliminary data.</text>
</comment>
<reference evidence="1" key="1">
    <citation type="journal article" date="2020" name="mSystems">
        <title>Genome- and Community-Level Interaction Insights into Carbon Utilization and Element Cycling Functions of Hydrothermarchaeota in Hydrothermal Sediment.</title>
        <authorList>
            <person name="Zhou Z."/>
            <person name="Liu Y."/>
            <person name="Xu W."/>
            <person name="Pan J."/>
            <person name="Luo Z.H."/>
            <person name="Li M."/>
        </authorList>
    </citation>
    <scope>NUCLEOTIDE SEQUENCE [LARGE SCALE GENOMIC DNA]</scope>
    <source>
        <strain evidence="1">HyVt-219</strain>
    </source>
</reference>
<dbReference type="PANTHER" id="PTHR34352">
    <property type="entry name" value="PROTEIN YHFA"/>
    <property type="match status" value="1"/>
</dbReference>
<gene>
    <name evidence="1" type="ORF">ENG47_00955</name>
</gene>
<evidence type="ECO:0000313" key="1">
    <source>
        <dbReference type="EMBL" id="HDN84309.1"/>
    </source>
</evidence>
<dbReference type="Pfam" id="PF02566">
    <property type="entry name" value="OsmC"/>
    <property type="match status" value="1"/>
</dbReference>
<dbReference type="Gene3D" id="3.30.300.20">
    <property type="match status" value="1"/>
</dbReference>
<dbReference type="PANTHER" id="PTHR34352:SF1">
    <property type="entry name" value="PROTEIN YHFA"/>
    <property type="match status" value="1"/>
</dbReference>